<dbReference type="AlphaFoldDB" id="A0A358DYU5"/>
<dbReference type="Proteomes" id="UP000264779">
    <property type="component" value="Unassembled WGS sequence"/>
</dbReference>
<gene>
    <name evidence="1" type="ORF">DEB45_09345</name>
</gene>
<name>A0A358DYU5_9ALTE</name>
<evidence type="ECO:0000313" key="1">
    <source>
        <dbReference type="EMBL" id="HBU51454.1"/>
    </source>
</evidence>
<reference evidence="1 2" key="1">
    <citation type="journal article" date="2018" name="Nat. Biotechnol.">
        <title>A standardized bacterial taxonomy based on genome phylogeny substantially revises the tree of life.</title>
        <authorList>
            <person name="Parks D.H."/>
            <person name="Chuvochina M."/>
            <person name="Waite D.W."/>
            <person name="Rinke C."/>
            <person name="Skarshewski A."/>
            <person name="Chaumeil P.A."/>
            <person name="Hugenholtz P."/>
        </authorList>
    </citation>
    <scope>NUCLEOTIDE SEQUENCE [LARGE SCALE GENOMIC DNA]</scope>
    <source>
        <strain evidence="1">UBA11621</strain>
    </source>
</reference>
<sequence>MHMDEKMKEEARMFTDWERSCRASNLNIGPINEALFRLYEDVSGRVLTDQVKQHILRNQH</sequence>
<accession>A0A358DYU5</accession>
<evidence type="ECO:0000313" key="2">
    <source>
        <dbReference type="Proteomes" id="UP000264779"/>
    </source>
</evidence>
<dbReference type="RefSeq" id="WP_273016153.1">
    <property type="nucleotide sequence ID" value="NZ_CALBIY010000041.1"/>
</dbReference>
<dbReference type="EMBL" id="DONK01000137">
    <property type="protein sequence ID" value="HBU51454.1"/>
    <property type="molecule type" value="Genomic_DNA"/>
</dbReference>
<comment type="caution">
    <text evidence="1">The sequence shown here is derived from an EMBL/GenBank/DDBJ whole genome shotgun (WGS) entry which is preliminary data.</text>
</comment>
<proteinExistence type="predicted"/>
<organism evidence="1 2">
    <name type="scientific">Alteromonas australica</name>
    <dbReference type="NCBI Taxonomy" id="589873"/>
    <lineage>
        <taxon>Bacteria</taxon>
        <taxon>Pseudomonadati</taxon>
        <taxon>Pseudomonadota</taxon>
        <taxon>Gammaproteobacteria</taxon>
        <taxon>Alteromonadales</taxon>
        <taxon>Alteromonadaceae</taxon>
        <taxon>Alteromonas/Salinimonas group</taxon>
        <taxon>Alteromonas</taxon>
    </lineage>
</organism>
<protein>
    <submittedName>
        <fullName evidence="1">Uncharacterized protein</fullName>
    </submittedName>
</protein>